<evidence type="ECO:0000313" key="3">
    <source>
        <dbReference type="Proteomes" id="UP000195221"/>
    </source>
</evidence>
<evidence type="ECO:0008006" key="4">
    <source>
        <dbReference type="Google" id="ProtNLM"/>
    </source>
</evidence>
<keyword evidence="1" id="KW-1133">Transmembrane helix</keyword>
<reference evidence="2 3" key="1">
    <citation type="submission" date="2017-03" db="EMBL/GenBank/DDBJ databases">
        <title>Genome analysis of strain PAMC 26577.</title>
        <authorList>
            <person name="Oh H.-M."/>
            <person name="Yang J.-A."/>
        </authorList>
    </citation>
    <scope>NUCLEOTIDE SEQUENCE [LARGE SCALE GENOMIC DNA]</scope>
    <source>
        <strain evidence="2 3">PAMC 26577</strain>
    </source>
</reference>
<feature type="transmembrane region" description="Helical" evidence="1">
    <location>
        <begin position="76"/>
        <end position="97"/>
    </location>
</feature>
<gene>
    <name evidence="2" type="ORF">PAMC26577_13250</name>
</gene>
<name>A0A242MVH5_CABSO</name>
<feature type="transmembrane region" description="Helical" evidence="1">
    <location>
        <begin position="49"/>
        <end position="69"/>
    </location>
</feature>
<dbReference type="RefSeq" id="WP_075357311.1">
    <property type="nucleotide sequence ID" value="NZ_MSRG01000009.1"/>
</dbReference>
<accession>A0A242MVH5</accession>
<proteinExistence type="predicted"/>
<dbReference type="InterPro" id="IPR007039">
    <property type="entry name" value="TrbC/VirB2"/>
</dbReference>
<sequence>MIATKDLKSATPLYLLFLSLVASLVLLPELAFAAAPFASGGTALSADVLTIVAPIAGIAIIAVGVICWFGKISWFWFAGLVVGIILVFGNAQIVTWIRGLFGV</sequence>
<evidence type="ECO:0000313" key="2">
    <source>
        <dbReference type="EMBL" id="OTP75385.1"/>
    </source>
</evidence>
<protein>
    <recommendedName>
        <fullName evidence="4">TrbC/VIRB2 family protein</fullName>
    </recommendedName>
</protein>
<evidence type="ECO:0000256" key="1">
    <source>
        <dbReference type="SAM" id="Phobius"/>
    </source>
</evidence>
<dbReference type="AlphaFoldDB" id="A0A242MVH5"/>
<organism evidence="2 3">
    <name type="scientific">Caballeronia sordidicola</name>
    <name type="common">Burkholderia sordidicola</name>
    <dbReference type="NCBI Taxonomy" id="196367"/>
    <lineage>
        <taxon>Bacteria</taxon>
        <taxon>Pseudomonadati</taxon>
        <taxon>Pseudomonadota</taxon>
        <taxon>Betaproteobacteria</taxon>
        <taxon>Burkholderiales</taxon>
        <taxon>Burkholderiaceae</taxon>
        <taxon>Caballeronia</taxon>
    </lineage>
</organism>
<comment type="caution">
    <text evidence="2">The sequence shown here is derived from an EMBL/GenBank/DDBJ whole genome shotgun (WGS) entry which is preliminary data.</text>
</comment>
<keyword evidence="1" id="KW-0472">Membrane</keyword>
<keyword evidence="1" id="KW-0812">Transmembrane</keyword>
<dbReference type="Pfam" id="PF04956">
    <property type="entry name" value="TrbC"/>
    <property type="match status" value="1"/>
</dbReference>
<dbReference type="Proteomes" id="UP000195221">
    <property type="component" value="Unassembled WGS sequence"/>
</dbReference>
<dbReference type="EMBL" id="NBTZ01000050">
    <property type="protein sequence ID" value="OTP75385.1"/>
    <property type="molecule type" value="Genomic_DNA"/>
</dbReference>